<keyword evidence="2" id="KW-1185">Reference proteome</keyword>
<evidence type="ECO:0000313" key="1">
    <source>
        <dbReference type="EMBL" id="NMP25437.1"/>
    </source>
</evidence>
<proteinExistence type="predicted"/>
<reference evidence="1 2" key="2">
    <citation type="submission" date="2020-06" db="EMBL/GenBank/DDBJ databases">
        <title>Polyphasic characterization of a Rahnella strain isolated from tree sap.</title>
        <authorList>
            <person name="Kim I.S."/>
        </authorList>
    </citation>
    <scope>NUCLEOTIDE SEQUENCE [LARGE SCALE GENOMIC DNA]</scope>
    <source>
        <strain evidence="1 2">SAP-1</strain>
    </source>
</reference>
<dbReference type="Proteomes" id="UP000585363">
    <property type="component" value="Unassembled WGS sequence"/>
</dbReference>
<accession>A0A848MBG1</accession>
<dbReference type="EMBL" id="JAADJU010000001">
    <property type="protein sequence ID" value="NMP25437.1"/>
    <property type="molecule type" value="Genomic_DNA"/>
</dbReference>
<name>A0A848MBG1_9GAMM</name>
<sequence>MTKHTTAEREINTSAKLNESQLILLKRINNLAISLMPEFEDKNQAMNAITLDDGSLMQLLYTVQLEQKTRVNDYELRKVRRRRESLERFYRELQELGGTLKVNDVADILGITRQAINIRVKKNKLLAFKQNGDFIFPKFQLTDNGLIPGFEDVMAAFEEDTHPMLWLSVLKSPIEVNSEGLQKTPIQIMQDGAKKSELSLAIRAAKQFGNHVAS</sequence>
<gene>
    <name evidence="1" type="ORF">GW590_00835</name>
</gene>
<evidence type="ECO:0000313" key="2">
    <source>
        <dbReference type="Proteomes" id="UP000585363"/>
    </source>
</evidence>
<reference evidence="1 2" key="1">
    <citation type="submission" date="2020-01" db="EMBL/GenBank/DDBJ databases">
        <authorList>
            <person name="Lee S.D."/>
        </authorList>
    </citation>
    <scope>NUCLEOTIDE SEQUENCE [LARGE SCALE GENOMIC DNA]</scope>
    <source>
        <strain evidence="1 2">SAP-1</strain>
    </source>
</reference>
<comment type="caution">
    <text evidence="1">The sequence shown here is derived from an EMBL/GenBank/DDBJ whole genome shotgun (WGS) entry which is preliminary data.</text>
</comment>
<organism evidence="1 2">
    <name type="scientific">Rouxiella aceris</name>
    <dbReference type="NCBI Taxonomy" id="2703884"/>
    <lineage>
        <taxon>Bacteria</taxon>
        <taxon>Pseudomonadati</taxon>
        <taxon>Pseudomonadota</taxon>
        <taxon>Gammaproteobacteria</taxon>
        <taxon>Enterobacterales</taxon>
        <taxon>Yersiniaceae</taxon>
        <taxon>Rouxiella</taxon>
    </lineage>
</organism>
<dbReference type="GO" id="GO:0003677">
    <property type="term" value="F:DNA binding"/>
    <property type="evidence" value="ECO:0007669"/>
    <property type="project" value="UniProtKB-KW"/>
</dbReference>
<protein>
    <submittedName>
        <fullName evidence="1">DNA-binding protein</fullName>
    </submittedName>
</protein>
<dbReference type="AlphaFoldDB" id="A0A848MBG1"/>
<dbReference type="RefSeq" id="WP_169401140.1">
    <property type="nucleotide sequence ID" value="NZ_JAADJU010000001.1"/>
</dbReference>
<keyword evidence="1" id="KW-0238">DNA-binding</keyword>